<name>A0A1A5ZVK9_9TREE</name>
<dbReference type="EMBL" id="CP144539">
    <property type="protein sequence ID" value="WWC65134.1"/>
    <property type="molecule type" value="Genomic_DNA"/>
</dbReference>
<dbReference type="EMBL" id="KI894036">
    <property type="protein sequence ID" value="OBR81843.1"/>
    <property type="molecule type" value="Genomic_DNA"/>
</dbReference>
<gene>
    <name evidence="2" type="ORF">I303_07753</name>
    <name evidence="3" type="ORF">I303_107748</name>
</gene>
<reference evidence="2" key="1">
    <citation type="submission" date="2013-07" db="EMBL/GenBank/DDBJ databases">
        <title>The Genome Sequence of Cryptococcus dejecticola CBS10117.</title>
        <authorList>
            <consortium name="The Broad Institute Genome Sequencing Platform"/>
            <person name="Cuomo C."/>
            <person name="Litvintseva A."/>
            <person name="Chen Y."/>
            <person name="Heitman J."/>
            <person name="Sun S."/>
            <person name="Springer D."/>
            <person name="Dromer F."/>
            <person name="Young S.K."/>
            <person name="Zeng Q."/>
            <person name="Gargeya S."/>
            <person name="Fitzgerald M."/>
            <person name="Abouelleil A."/>
            <person name="Alvarado L."/>
            <person name="Berlin A.M."/>
            <person name="Chapman S.B."/>
            <person name="Dewar J."/>
            <person name="Goldberg J."/>
            <person name="Griggs A."/>
            <person name="Gujja S."/>
            <person name="Hansen M."/>
            <person name="Howarth C."/>
            <person name="Imamovic A."/>
            <person name="Larimer J."/>
            <person name="McCowan C."/>
            <person name="Murphy C."/>
            <person name="Pearson M."/>
            <person name="Priest M."/>
            <person name="Roberts A."/>
            <person name="Saif S."/>
            <person name="Shea T."/>
            <person name="Sykes S."/>
            <person name="Wortman J."/>
            <person name="Nusbaum C."/>
            <person name="Birren B."/>
        </authorList>
    </citation>
    <scope>NUCLEOTIDE SEQUENCE [LARGE SCALE GENOMIC DNA]</scope>
    <source>
        <strain evidence="2">CBS 10117</strain>
    </source>
</reference>
<dbReference type="AlphaFoldDB" id="A0A1A5ZVK9"/>
<evidence type="ECO:0000313" key="4">
    <source>
        <dbReference type="Proteomes" id="UP000078595"/>
    </source>
</evidence>
<dbReference type="VEuPathDB" id="FungiDB:I303_07753"/>
<keyword evidence="4" id="KW-1185">Reference proteome</keyword>
<dbReference type="RefSeq" id="XP_018259685.1">
    <property type="nucleotide sequence ID" value="XM_018411017.1"/>
</dbReference>
<accession>A0A1A5ZVK9</accession>
<reference evidence="3" key="3">
    <citation type="submission" date="2024-02" db="EMBL/GenBank/DDBJ databases">
        <title>Comparative genomics of Cryptococcus and Kwoniella reveals pathogenesis evolution and contrasting modes of karyotype evolution via chromosome fusion or intercentromeric recombination.</title>
        <authorList>
            <person name="Coelho M.A."/>
            <person name="David-Palma M."/>
            <person name="Shea T."/>
            <person name="Bowers K."/>
            <person name="McGinley-Smith S."/>
            <person name="Mohammad A.W."/>
            <person name="Gnirke A."/>
            <person name="Yurkov A.M."/>
            <person name="Nowrousian M."/>
            <person name="Sun S."/>
            <person name="Cuomo C.A."/>
            <person name="Heitman J."/>
        </authorList>
    </citation>
    <scope>NUCLEOTIDE SEQUENCE</scope>
    <source>
        <strain evidence="3">CBS 10117</strain>
    </source>
</reference>
<dbReference type="Proteomes" id="UP000078595">
    <property type="component" value="Chromosome 10"/>
</dbReference>
<reference evidence="3" key="2">
    <citation type="submission" date="2013-07" db="EMBL/GenBank/DDBJ databases">
        <authorList>
            <consortium name="The Broad Institute Genome Sequencing Platform"/>
            <person name="Cuomo C."/>
            <person name="Litvintseva A."/>
            <person name="Chen Y."/>
            <person name="Heitman J."/>
            <person name="Sun S."/>
            <person name="Springer D."/>
            <person name="Dromer F."/>
            <person name="Young S.K."/>
            <person name="Zeng Q."/>
            <person name="Gargeya S."/>
            <person name="Fitzgerald M."/>
            <person name="Abouelleil A."/>
            <person name="Alvarado L."/>
            <person name="Berlin A.M."/>
            <person name="Chapman S.B."/>
            <person name="Dewar J."/>
            <person name="Goldberg J."/>
            <person name="Griggs A."/>
            <person name="Gujja S."/>
            <person name="Hansen M."/>
            <person name="Howarth C."/>
            <person name="Imamovic A."/>
            <person name="Larimer J."/>
            <person name="McCowan C."/>
            <person name="Murphy C."/>
            <person name="Pearson M."/>
            <person name="Priest M."/>
            <person name="Roberts A."/>
            <person name="Saif S."/>
            <person name="Shea T."/>
            <person name="Sykes S."/>
            <person name="Wortman J."/>
            <person name="Nusbaum C."/>
            <person name="Birren B."/>
        </authorList>
    </citation>
    <scope>NUCLEOTIDE SEQUENCE</scope>
    <source>
        <strain evidence="3">CBS 10117</strain>
    </source>
</reference>
<feature type="compositionally biased region" description="Polar residues" evidence="1">
    <location>
        <begin position="23"/>
        <end position="41"/>
    </location>
</feature>
<feature type="region of interest" description="Disordered" evidence="1">
    <location>
        <begin position="22"/>
        <end position="41"/>
    </location>
</feature>
<dbReference type="KEGG" id="kdj:28971452"/>
<evidence type="ECO:0000256" key="1">
    <source>
        <dbReference type="SAM" id="MobiDB-lite"/>
    </source>
</evidence>
<protein>
    <submittedName>
        <fullName evidence="2">Uncharacterized protein</fullName>
    </submittedName>
</protein>
<organism evidence="2">
    <name type="scientific">Kwoniella dejecticola CBS 10117</name>
    <dbReference type="NCBI Taxonomy" id="1296121"/>
    <lineage>
        <taxon>Eukaryota</taxon>
        <taxon>Fungi</taxon>
        <taxon>Dikarya</taxon>
        <taxon>Basidiomycota</taxon>
        <taxon>Agaricomycotina</taxon>
        <taxon>Tremellomycetes</taxon>
        <taxon>Tremellales</taxon>
        <taxon>Cryptococcaceae</taxon>
        <taxon>Kwoniella</taxon>
    </lineage>
</organism>
<evidence type="ECO:0000313" key="2">
    <source>
        <dbReference type="EMBL" id="OBR81843.1"/>
    </source>
</evidence>
<evidence type="ECO:0000313" key="3">
    <source>
        <dbReference type="EMBL" id="WWC65134.1"/>
    </source>
</evidence>
<proteinExistence type="predicted"/>
<dbReference type="GeneID" id="28971452"/>
<sequence length="301" mass="32667">MTPHEDDGSWAELFKGTIFEGQIPSNCDDSPRTQPDLTGKNSCDPDFQASSAFLQSFDNASHMTYPAGGFECNQAEAESYGSNYQYPMLHSRHDAQPGSVVPQSRRIPSIAISNSFWSHSDMGGSQAFLDSMSSYTGTQEAQPGLLGTGDPMGKTVPARPYMLTPSEAGACEAEAPIGSPTPVSQAQTTEYQSYLVSSASSTKPPRGAKIAWAKEIATAYEQRSGGTKLTCSIRPEGLTDNEIAARGTILARESNMRYNRKKGKRGERITSHMEEGIKELKDQVQPFMHAHYHISTALGLK</sequence>